<organism evidence="7 8">
    <name type="scientific">Scyliorhinus torazame</name>
    <name type="common">Cloudy catshark</name>
    <name type="synonym">Catulus torazame</name>
    <dbReference type="NCBI Taxonomy" id="75743"/>
    <lineage>
        <taxon>Eukaryota</taxon>
        <taxon>Metazoa</taxon>
        <taxon>Chordata</taxon>
        <taxon>Craniata</taxon>
        <taxon>Vertebrata</taxon>
        <taxon>Chondrichthyes</taxon>
        <taxon>Elasmobranchii</taxon>
        <taxon>Galeomorphii</taxon>
        <taxon>Galeoidea</taxon>
        <taxon>Carcharhiniformes</taxon>
        <taxon>Scyliorhinidae</taxon>
        <taxon>Scyliorhinus</taxon>
    </lineage>
</organism>
<evidence type="ECO:0000313" key="7">
    <source>
        <dbReference type="EMBL" id="GCB79492.1"/>
    </source>
</evidence>
<dbReference type="GO" id="GO:0019903">
    <property type="term" value="F:protein phosphatase binding"/>
    <property type="evidence" value="ECO:0007669"/>
    <property type="project" value="TreeGrafter"/>
</dbReference>
<dbReference type="PRINTS" id="PR00193">
    <property type="entry name" value="MYOSINHEAVY"/>
</dbReference>
<evidence type="ECO:0000256" key="1">
    <source>
        <dbReference type="ARBA" id="ARBA00022741"/>
    </source>
</evidence>
<dbReference type="GO" id="GO:0005654">
    <property type="term" value="C:nucleoplasm"/>
    <property type="evidence" value="ECO:0007669"/>
    <property type="project" value="TreeGrafter"/>
</dbReference>
<dbReference type="GO" id="GO:0003774">
    <property type="term" value="F:cytoskeletal motor activity"/>
    <property type="evidence" value="ECO:0007669"/>
    <property type="project" value="UniProtKB-UniRule"/>
</dbReference>
<comment type="similarity">
    <text evidence="5">Belongs to the TRAFAC class myosin-kinesin ATPase superfamily. Myosin family.</text>
</comment>
<keyword evidence="5" id="KW-0009">Actin-binding</keyword>
<dbReference type="InterPro" id="IPR036961">
    <property type="entry name" value="Kinesin_motor_dom_sf"/>
</dbReference>
<dbReference type="InterPro" id="IPR027417">
    <property type="entry name" value="P-loop_NTPase"/>
</dbReference>
<evidence type="ECO:0000256" key="5">
    <source>
        <dbReference type="PROSITE-ProRule" id="PRU00782"/>
    </source>
</evidence>
<evidence type="ECO:0000313" key="8">
    <source>
        <dbReference type="Proteomes" id="UP000288216"/>
    </source>
</evidence>
<protein>
    <recommendedName>
        <fullName evidence="6">Myosin motor domain-containing protein</fullName>
    </recommendedName>
</protein>
<gene>
    <name evidence="7" type="ORF">scyTo_0015987</name>
</gene>
<reference evidence="7 8" key="1">
    <citation type="journal article" date="2018" name="Nat. Ecol. Evol.">
        <title>Shark genomes provide insights into elasmobranch evolution and the origin of vertebrates.</title>
        <authorList>
            <person name="Hara Y"/>
            <person name="Yamaguchi K"/>
            <person name="Onimaru K"/>
            <person name="Kadota M"/>
            <person name="Koyanagi M"/>
            <person name="Keeley SD"/>
            <person name="Tatsumi K"/>
            <person name="Tanaka K"/>
            <person name="Motone F"/>
            <person name="Kageyama Y"/>
            <person name="Nozu R"/>
            <person name="Adachi N"/>
            <person name="Nishimura O"/>
            <person name="Nakagawa R"/>
            <person name="Tanegashima C"/>
            <person name="Kiyatake I"/>
            <person name="Matsumoto R"/>
            <person name="Murakumo K"/>
            <person name="Nishida K"/>
            <person name="Terakita A"/>
            <person name="Kuratani S"/>
            <person name="Sato K"/>
            <person name="Hyodo S Kuraku.S."/>
        </authorList>
    </citation>
    <scope>NUCLEOTIDE SEQUENCE [LARGE SCALE GENOMIC DNA]</scope>
</reference>
<dbReference type="PANTHER" id="PTHR47335">
    <property type="entry name" value="UNCONVENTIONAL MYOSIN-XVI"/>
    <property type="match status" value="1"/>
</dbReference>
<dbReference type="STRING" id="75743.A0A401Q274"/>
<keyword evidence="1 5" id="KW-0547">Nucleotide-binding</keyword>
<dbReference type="GO" id="GO:0016459">
    <property type="term" value="C:myosin complex"/>
    <property type="evidence" value="ECO:0007669"/>
    <property type="project" value="UniProtKB-KW"/>
</dbReference>
<dbReference type="GO" id="GO:0048812">
    <property type="term" value="P:neuron projection morphogenesis"/>
    <property type="evidence" value="ECO:0007669"/>
    <property type="project" value="TreeGrafter"/>
</dbReference>
<dbReference type="Proteomes" id="UP000288216">
    <property type="component" value="Unassembled WGS sequence"/>
</dbReference>
<feature type="domain" description="Myosin motor" evidence="6">
    <location>
        <begin position="19"/>
        <end position="386"/>
    </location>
</feature>
<dbReference type="SUPFAM" id="SSF52540">
    <property type="entry name" value="P-loop containing nucleoside triphosphate hydrolases"/>
    <property type="match status" value="1"/>
</dbReference>
<evidence type="ECO:0000256" key="3">
    <source>
        <dbReference type="ARBA" id="ARBA00023123"/>
    </source>
</evidence>
<dbReference type="GO" id="GO:0048471">
    <property type="term" value="C:perinuclear region of cytoplasm"/>
    <property type="evidence" value="ECO:0007669"/>
    <property type="project" value="TreeGrafter"/>
</dbReference>
<keyword evidence="3 5" id="KW-0518">Myosin</keyword>
<dbReference type="GO" id="GO:0051015">
    <property type="term" value="F:actin filament binding"/>
    <property type="evidence" value="ECO:0007669"/>
    <property type="project" value="TreeGrafter"/>
</dbReference>
<dbReference type="InterPro" id="IPR052838">
    <property type="entry name" value="Myosin-XVI"/>
</dbReference>
<evidence type="ECO:0000259" key="6">
    <source>
        <dbReference type="PROSITE" id="PS51456"/>
    </source>
</evidence>
<name>A0A401Q274_SCYTO</name>
<dbReference type="EMBL" id="BFAA01009378">
    <property type="protein sequence ID" value="GCB79492.1"/>
    <property type="molecule type" value="Genomic_DNA"/>
</dbReference>
<dbReference type="Gene3D" id="3.40.850.10">
    <property type="entry name" value="Kinesin motor domain"/>
    <property type="match status" value="1"/>
</dbReference>
<feature type="binding site" evidence="5">
    <location>
        <begin position="115"/>
        <end position="122"/>
    </location>
    <ligand>
        <name>ATP</name>
        <dbReference type="ChEBI" id="CHEBI:30616"/>
    </ligand>
</feature>
<dbReference type="GO" id="GO:0043491">
    <property type="term" value="P:phosphatidylinositol 3-kinase/protein kinase B signal transduction"/>
    <property type="evidence" value="ECO:0007669"/>
    <property type="project" value="TreeGrafter"/>
</dbReference>
<dbReference type="SMART" id="SM00242">
    <property type="entry name" value="MYSc"/>
    <property type="match status" value="1"/>
</dbReference>
<sequence length="386" mass="43909">MISFSHPLVKIQVKLIPPAPNDDLSTLSELTDRSLLYEIQKRFTNDQIYTCIGHILLLVNPYKELPIYSTMITELYLSNTAKLCSSLPPHIFSCTERAYHMMIQEQRSQCFILSGETGSGKTEACKHIVKHLACRAVTTECVLEAKINHVSCVLESFGHAKTTLNDTSSRYMKYLGLQFSEDNRTLTGARVYTYCLEKSRLISRPYSQRNFNIFYLMNDGLSTEEKCALHLSNLSAHRYMIQNAQEEVTATEMIRNRDRFLALKQALRNMGFNTLEVDNLFLILSAILLLGDIQFLALTDTETAYVSDVQLLEQVAGILQVSPDDLSSALTSDVQYFKGDVILRRHTVDVANVYRDLLAKSLYSRLFSFLVNSINCYLQNQDDRDG</sequence>
<dbReference type="OMA" id="YSTMITE"/>
<proteinExistence type="inferred from homology"/>
<dbReference type="OrthoDB" id="9935913at2759"/>
<evidence type="ECO:0000256" key="2">
    <source>
        <dbReference type="ARBA" id="ARBA00022840"/>
    </source>
</evidence>
<dbReference type="AlphaFoldDB" id="A0A401Q274"/>
<dbReference type="Gene3D" id="1.10.10.820">
    <property type="match status" value="1"/>
</dbReference>
<evidence type="ECO:0000256" key="4">
    <source>
        <dbReference type="ARBA" id="ARBA00023175"/>
    </source>
</evidence>
<dbReference type="PROSITE" id="PS51456">
    <property type="entry name" value="MYOSIN_MOTOR"/>
    <property type="match status" value="1"/>
</dbReference>
<dbReference type="GO" id="GO:2000134">
    <property type="term" value="P:negative regulation of G1/S transition of mitotic cell cycle"/>
    <property type="evidence" value="ECO:0007669"/>
    <property type="project" value="TreeGrafter"/>
</dbReference>
<comment type="caution">
    <text evidence="5">Lacks conserved residue(s) required for the propagation of feature annotation.</text>
</comment>
<dbReference type="GO" id="GO:0005524">
    <property type="term" value="F:ATP binding"/>
    <property type="evidence" value="ECO:0007669"/>
    <property type="project" value="UniProtKB-UniRule"/>
</dbReference>
<dbReference type="PANTHER" id="PTHR47335:SF1">
    <property type="entry name" value="UNCONVENTIONAL MYOSIN-XVI"/>
    <property type="match status" value="1"/>
</dbReference>
<accession>A0A401Q274</accession>
<dbReference type="Pfam" id="PF00063">
    <property type="entry name" value="Myosin_head"/>
    <property type="match status" value="1"/>
</dbReference>
<dbReference type="InterPro" id="IPR001609">
    <property type="entry name" value="Myosin_head_motor_dom-like"/>
</dbReference>
<keyword evidence="4 5" id="KW-0505">Motor protein</keyword>
<comment type="caution">
    <text evidence="7">The sequence shown here is derived from an EMBL/GenBank/DDBJ whole genome shotgun (WGS) entry which is preliminary data.</text>
</comment>
<keyword evidence="2 5" id="KW-0067">ATP-binding</keyword>
<keyword evidence="8" id="KW-1185">Reference proteome</keyword>
<dbReference type="Gene3D" id="1.20.120.720">
    <property type="entry name" value="Myosin VI head, motor domain, U50 subdomain"/>
    <property type="match status" value="1"/>
</dbReference>